<dbReference type="Pfam" id="PF02137">
    <property type="entry name" value="A_deamin"/>
    <property type="match status" value="1"/>
</dbReference>
<dbReference type="Gene3D" id="3.80.10.10">
    <property type="entry name" value="Ribonuclease Inhibitor"/>
    <property type="match status" value="3"/>
</dbReference>
<dbReference type="Proteomes" id="UP001642484">
    <property type="component" value="Unassembled WGS sequence"/>
</dbReference>
<dbReference type="PANTHER" id="PTHR24113:SF12">
    <property type="entry name" value="RAN GTPASE-ACTIVATING PROTEIN 1"/>
    <property type="match status" value="1"/>
</dbReference>
<keyword evidence="4" id="KW-0732">Signal</keyword>
<dbReference type="SUPFAM" id="SSF52047">
    <property type="entry name" value="RNI-like"/>
    <property type="match status" value="1"/>
</dbReference>
<reference evidence="6 7" key="1">
    <citation type="submission" date="2024-02" db="EMBL/GenBank/DDBJ databases">
        <authorList>
            <person name="Chen Y."/>
            <person name="Shah S."/>
            <person name="Dougan E. K."/>
            <person name="Thang M."/>
            <person name="Chan C."/>
        </authorList>
    </citation>
    <scope>NUCLEOTIDE SEQUENCE [LARGE SCALE GENOMIC DNA]</scope>
</reference>
<organism evidence="6 7">
    <name type="scientific">Durusdinium trenchii</name>
    <dbReference type="NCBI Taxonomy" id="1381693"/>
    <lineage>
        <taxon>Eukaryota</taxon>
        <taxon>Sar</taxon>
        <taxon>Alveolata</taxon>
        <taxon>Dinophyceae</taxon>
        <taxon>Suessiales</taxon>
        <taxon>Symbiodiniaceae</taxon>
        <taxon>Durusdinium</taxon>
    </lineage>
</organism>
<feature type="signal peptide" evidence="4">
    <location>
        <begin position="1"/>
        <end position="20"/>
    </location>
</feature>
<evidence type="ECO:0000313" key="7">
    <source>
        <dbReference type="Proteomes" id="UP001642484"/>
    </source>
</evidence>
<evidence type="ECO:0000256" key="3">
    <source>
        <dbReference type="ARBA" id="ARBA00022737"/>
    </source>
</evidence>
<evidence type="ECO:0000256" key="4">
    <source>
        <dbReference type="SAM" id="SignalP"/>
    </source>
</evidence>
<name>A0ABP0RES6_9DINO</name>
<dbReference type="InterPro" id="IPR027038">
    <property type="entry name" value="RanGap"/>
</dbReference>
<dbReference type="InterPro" id="IPR032675">
    <property type="entry name" value="LRR_dom_sf"/>
</dbReference>
<accession>A0ABP0RES6</accession>
<keyword evidence="2" id="KW-0433">Leucine-rich repeat</keyword>
<evidence type="ECO:0000256" key="1">
    <source>
        <dbReference type="ARBA" id="ARBA00022468"/>
    </source>
</evidence>
<comment type="caution">
    <text evidence="6">The sequence shown here is derived from an EMBL/GenBank/DDBJ whole genome shotgun (WGS) entry which is preliminary data.</text>
</comment>
<dbReference type="Gene3D" id="3.40.50.1240">
    <property type="entry name" value="Phosphoglycerate mutase-like"/>
    <property type="match status" value="1"/>
</dbReference>
<protein>
    <recommendedName>
        <fullName evidence="5">A to I editase domain-containing protein</fullName>
    </recommendedName>
</protein>
<dbReference type="PANTHER" id="PTHR24113">
    <property type="entry name" value="RAN GTPASE-ACTIVATING PROTEIN 1"/>
    <property type="match status" value="1"/>
</dbReference>
<gene>
    <name evidence="6" type="ORF">CCMP2556_LOCUS46738</name>
</gene>
<proteinExistence type="predicted"/>
<dbReference type="Pfam" id="PF13516">
    <property type="entry name" value="LRR_6"/>
    <property type="match status" value="3"/>
</dbReference>
<dbReference type="EMBL" id="CAXAMN010025840">
    <property type="protein sequence ID" value="CAK9098660.1"/>
    <property type="molecule type" value="Genomic_DNA"/>
</dbReference>
<dbReference type="InterPro" id="IPR029033">
    <property type="entry name" value="His_PPase_superfam"/>
</dbReference>
<dbReference type="InterPro" id="IPR001611">
    <property type="entry name" value="Leu-rich_rpt"/>
</dbReference>
<dbReference type="InterPro" id="IPR033379">
    <property type="entry name" value="Acid_Pase_AS"/>
</dbReference>
<dbReference type="SMART" id="SM00368">
    <property type="entry name" value="LRR_RI"/>
    <property type="match status" value="9"/>
</dbReference>
<dbReference type="SUPFAM" id="SSF53254">
    <property type="entry name" value="Phosphoglycerate mutase-like"/>
    <property type="match status" value="1"/>
</dbReference>
<keyword evidence="7" id="KW-1185">Reference proteome</keyword>
<dbReference type="PROSITE" id="PS00778">
    <property type="entry name" value="HIS_ACID_PHOSPHAT_2"/>
    <property type="match status" value="1"/>
</dbReference>
<evidence type="ECO:0000256" key="2">
    <source>
        <dbReference type="ARBA" id="ARBA00022614"/>
    </source>
</evidence>
<feature type="chain" id="PRO_5046454839" description="A to I editase domain-containing protein" evidence="4">
    <location>
        <begin position="21"/>
        <end position="1362"/>
    </location>
</feature>
<evidence type="ECO:0000313" key="6">
    <source>
        <dbReference type="EMBL" id="CAK9098660.1"/>
    </source>
</evidence>
<keyword evidence="3" id="KW-0677">Repeat</keyword>
<dbReference type="InterPro" id="IPR002466">
    <property type="entry name" value="A_deamin"/>
</dbReference>
<feature type="domain" description="A to I editase" evidence="5">
    <location>
        <begin position="1032"/>
        <end position="1315"/>
    </location>
</feature>
<dbReference type="SMART" id="SM00552">
    <property type="entry name" value="ADEAMc"/>
    <property type="match status" value="1"/>
</dbReference>
<evidence type="ECO:0000259" key="5">
    <source>
        <dbReference type="PROSITE" id="PS50141"/>
    </source>
</evidence>
<keyword evidence="1" id="KW-0343">GTPase activation</keyword>
<sequence length="1362" mass="148725">MVGAMQFFVSVTLLGMRTLAVEKLTFKEALQQPFEGYCAEAPDAQRSGFPEPPPVHLLRESNLQLRGVQLVFRHGARDLSSDKPCFKPLRRAFKNCSVQTLVSFTGLAPSDPEPLVREVLDAFPLREACFRLESRESHDRWAFRYCVQRSYGRGWEGKADHLPVPAFVSIVIIFPREGLQAVAGCVEADLPGSGYTSGLEGCGLGVLLDDAIPQTKALATELRRQYFHRFSEPPSMNTTRLYSTGKLRTEATLFLMHRELFGDVPGARLFSRPVSSDPWDMNQHCPRAGHARHARHYKTSQALIEKRFPAFAKQWRLAAGTDFQAGFHDCLLVAKCSKQLELPEKLEPESSLFTEALRVSLLLFQEHYMHDPEALHLLAAPALVELEDFILRQAGNSMPLALWATHDATILVLLAALGLWNGQWPPYTDTLLIEVYVKTGEIPMEPAAFFRFLHHGHPVTFPWCETYFPELPGLCDVKSFLPPWIAPFRDLRRLRDACYTRVERGTEASVELQELGGSAGNIAVKVLFGAFLLLLGYSWREISELTLRTRKLASARTVNLSECGLTAAVLPELCNALPKSLQEVQLSGNLLGPQALDTLVPWLGGLDLLHRLALGGCALGASASRLALFLQRSLPPLRVVNLRRNEIPSAACGLLTDAAVESATLQEFSLAANEATPEMLRRLEKALAKKMFIASVSSDGLLCDLRNRSFTTAGIQSITELREFSSLRSLDLCGNALTDEAAEVLLSGLGASIEEVLLSIDSPGARRLRGRAAWGALCGAWERCPATTAKAAGHRGLGDEGTMELASLMERKSRLMASPLQWSSLGLQHNAICSSGAVAFAGALPHCPQLRELLLYSNCIGPEGAAAICHALPASLTALDLGSNHLQNAGAKEAARGLAGHPQLRELHLDYNELDDDCGDALMSAVKEMPRLRSLWLQGNQLCTKKLLQVLEERPPLEAEEEPEAQTPIINAPLLPLESLKSENFAERCAHLAFERYFASCGAHALSARGQVVLAAILAYDLTNDANLWIVSLGVGTKFMPADAVRADVRHERVRDSHAEVLARRGLKRYLFKEVHSLLLGDASQAKLLKAVDTVGSAVPFKMREGVTLHLYVSTAPCGWASIRARAEAEDHGPRKVPFLVKGSGDAQAPAGCVGALTMGEAVSLSCSDKVARWQLQGIEGLLLSSLVRGPLRLSTITIGRKFDYTSCVLAFGWTPQPPTILQSSLSFEAALATARGSLATDFEKGDGDESYVWSVGDAQASMHDGRTGAALDCRGASRQAAPQVAGASLLALYKALPMPSREEKDMASPYKEVKNQVAQKLGTTLERRRLALLDAFQSRLGSLGFADLFTLMARPMWQVCT</sequence>
<dbReference type="PROSITE" id="PS50141">
    <property type="entry name" value="A_DEAMIN_EDITASE"/>
    <property type="match status" value="1"/>
</dbReference>